<evidence type="ECO:0000256" key="2">
    <source>
        <dbReference type="ARBA" id="ARBA00022801"/>
    </source>
</evidence>
<protein>
    <submittedName>
        <fullName evidence="4">Phospholipase</fullName>
    </submittedName>
</protein>
<reference evidence="4 5" key="1">
    <citation type="submission" date="2019-04" db="EMBL/GenBank/DDBJ databases">
        <title>Draft genome sequence of Gemmobacter aestuarii sp. nov.</title>
        <authorList>
            <person name="Hameed A."/>
            <person name="Lin S.-Y."/>
            <person name="Shahina M."/>
            <person name="Lai W.-A."/>
            <person name="Young C.-C."/>
        </authorList>
    </citation>
    <scope>NUCLEOTIDE SEQUENCE [LARGE SCALE GENOMIC DNA]</scope>
    <source>
        <strain evidence="4 5">CC-PW-75</strain>
    </source>
</reference>
<feature type="domain" description="Phospholipase/carboxylesterase/thioesterase" evidence="3">
    <location>
        <begin position="7"/>
        <end position="168"/>
    </location>
</feature>
<evidence type="ECO:0000313" key="4">
    <source>
        <dbReference type="EMBL" id="THD83816.1"/>
    </source>
</evidence>
<dbReference type="PANTHER" id="PTHR10655">
    <property type="entry name" value="LYSOPHOSPHOLIPASE-RELATED"/>
    <property type="match status" value="1"/>
</dbReference>
<gene>
    <name evidence="4" type="ORF">E7811_11225</name>
</gene>
<dbReference type="Gene3D" id="3.40.50.1820">
    <property type="entry name" value="alpha/beta hydrolase"/>
    <property type="match status" value="1"/>
</dbReference>
<dbReference type="InterPro" id="IPR029058">
    <property type="entry name" value="AB_hydrolase_fold"/>
</dbReference>
<accession>A0A4S3MMZ7</accession>
<dbReference type="OrthoDB" id="9801763at2"/>
<dbReference type="PANTHER" id="PTHR10655:SF17">
    <property type="entry name" value="LYSOPHOSPHOLIPASE-LIKE PROTEIN 1"/>
    <property type="match status" value="1"/>
</dbReference>
<dbReference type="Proteomes" id="UP000309450">
    <property type="component" value="Unassembled WGS sequence"/>
</dbReference>
<evidence type="ECO:0000259" key="3">
    <source>
        <dbReference type="Pfam" id="PF02230"/>
    </source>
</evidence>
<keyword evidence="5" id="KW-1185">Reference proteome</keyword>
<keyword evidence="2" id="KW-0378">Hydrolase</keyword>
<dbReference type="GO" id="GO:0016787">
    <property type="term" value="F:hydrolase activity"/>
    <property type="evidence" value="ECO:0007669"/>
    <property type="project" value="UniProtKB-KW"/>
</dbReference>
<sequence length="178" mass="18543">MTPLYRQVIFLHGVGGTGAAMRPLAEGLALPQPAVFLDGPHPFDMGPGRQWFSVKGVTEANRPARVTEALPAFVRLIESVGDPRDGLLIGFSQGAIMALHAVAAGLPAAGVVALSGRLAGPVAPRSDWPPITLLHGADDPVMPVAAARATEAWLHDAGAKPRLTVFDGLLWRGDGGRP</sequence>
<dbReference type="InterPro" id="IPR003140">
    <property type="entry name" value="PLipase/COase/thioEstase"/>
</dbReference>
<dbReference type="SUPFAM" id="SSF53474">
    <property type="entry name" value="alpha/beta-Hydrolases"/>
    <property type="match status" value="1"/>
</dbReference>
<comment type="similarity">
    <text evidence="1">Belongs to the AB hydrolase superfamily. AB hydrolase 2 family.</text>
</comment>
<dbReference type="InterPro" id="IPR050565">
    <property type="entry name" value="LYPA1-2/EST-like"/>
</dbReference>
<proteinExistence type="inferred from homology"/>
<comment type="caution">
    <text evidence="4">The sequence shown here is derived from an EMBL/GenBank/DDBJ whole genome shotgun (WGS) entry which is preliminary data.</text>
</comment>
<dbReference type="Pfam" id="PF02230">
    <property type="entry name" value="Abhydrolase_2"/>
    <property type="match status" value="1"/>
</dbReference>
<evidence type="ECO:0000313" key="5">
    <source>
        <dbReference type="Proteomes" id="UP000309450"/>
    </source>
</evidence>
<name>A0A4S3MMZ7_9RHOB</name>
<dbReference type="AlphaFoldDB" id="A0A4S3MMZ7"/>
<evidence type="ECO:0000256" key="1">
    <source>
        <dbReference type="ARBA" id="ARBA00006499"/>
    </source>
</evidence>
<dbReference type="RefSeq" id="WP_136394709.1">
    <property type="nucleotide sequence ID" value="NZ_SSND01000002.1"/>
</dbReference>
<dbReference type="EMBL" id="SSND01000002">
    <property type="protein sequence ID" value="THD83816.1"/>
    <property type="molecule type" value="Genomic_DNA"/>
</dbReference>
<organism evidence="4 5">
    <name type="scientific">Aliigemmobacter aestuarii</name>
    <dbReference type="NCBI Taxonomy" id="1445661"/>
    <lineage>
        <taxon>Bacteria</taxon>
        <taxon>Pseudomonadati</taxon>
        <taxon>Pseudomonadota</taxon>
        <taxon>Alphaproteobacteria</taxon>
        <taxon>Rhodobacterales</taxon>
        <taxon>Paracoccaceae</taxon>
        <taxon>Aliigemmobacter</taxon>
    </lineage>
</organism>